<dbReference type="AlphaFoldDB" id="A0AA37F6A3"/>
<name>A0AA37F6A3_9ACTN</name>
<reference evidence="2" key="1">
    <citation type="journal article" date="2014" name="Int. J. Syst. Evol. Microbiol.">
        <title>Complete genome sequence of Corynebacterium casei LMG S-19264T (=DSM 44701T), isolated from a smear-ripened cheese.</title>
        <authorList>
            <consortium name="US DOE Joint Genome Institute (JGI-PGF)"/>
            <person name="Walter F."/>
            <person name="Albersmeier A."/>
            <person name="Kalinowski J."/>
            <person name="Ruckert C."/>
        </authorList>
    </citation>
    <scope>NUCLEOTIDE SEQUENCE</scope>
    <source>
        <strain evidence="2">JCM 3093</strain>
    </source>
</reference>
<dbReference type="InterPro" id="IPR000073">
    <property type="entry name" value="AB_hydrolase_1"/>
</dbReference>
<dbReference type="GO" id="GO:0003824">
    <property type="term" value="F:catalytic activity"/>
    <property type="evidence" value="ECO:0007669"/>
    <property type="project" value="UniProtKB-ARBA"/>
</dbReference>
<sequence length="251" mass="27224">MRTIILVHGLMGTEDVHYAGCRRWWSRPVVEVRLPGHGAEPGVPEHPAASAISRVRKSITDQSEPPVVVGLSYLGAAVAFHAARNEPGAVAGVVMAGYSFLVSPDMLTRWLQGFTGLAARQRRARDHFADLHGRKWEDLLTATFDELADGCLSLPGLDDLRRFDAPLQLVNGALLQNERRAIEPAAASGADVTVIAGAGHVVPVDAPRMFTAAVEDFSDRIDTECTVFHERRRAAARRSSTDASVEEDARV</sequence>
<protein>
    <recommendedName>
        <fullName evidence="1">AB hydrolase-1 domain-containing protein</fullName>
    </recommendedName>
</protein>
<proteinExistence type="predicted"/>
<dbReference type="Proteomes" id="UP000627984">
    <property type="component" value="Unassembled WGS sequence"/>
</dbReference>
<dbReference type="InterPro" id="IPR029058">
    <property type="entry name" value="AB_hydrolase_fold"/>
</dbReference>
<comment type="caution">
    <text evidence="2">The sequence shown here is derived from an EMBL/GenBank/DDBJ whole genome shotgun (WGS) entry which is preliminary data.</text>
</comment>
<accession>A0AA37F6A3</accession>
<dbReference type="Pfam" id="PF12697">
    <property type="entry name" value="Abhydrolase_6"/>
    <property type="match status" value="1"/>
</dbReference>
<dbReference type="EMBL" id="BMQD01000015">
    <property type="protein sequence ID" value="GGK82722.1"/>
    <property type="molecule type" value="Genomic_DNA"/>
</dbReference>
<evidence type="ECO:0000313" key="2">
    <source>
        <dbReference type="EMBL" id="GGK82722.1"/>
    </source>
</evidence>
<evidence type="ECO:0000313" key="3">
    <source>
        <dbReference type="Proteomes" id="UP000627984"/>
    </source>
</evidence>
<gene>
    <name evidence="2" type="ORF">GCM10010126_47630</name>
</gene>
<reference evidence="2" key="2">
    <citation type="submission" date="2022-09" db="EMBL/GenBank/DDBJ databases">
        <authorList>
            <person name="Sun Q."/>
            <person name="Ohkuma M."/>
        </authorList>
    </citation>
    <scope>NUCLEOTIDE SEQUENCE</scope>
    <source>
        <strain evidence="2">JCM 3093</strain>
    </source>
</reference>
<evidence type="ECO:0000259" key="1">
    <source>
        <dbReference type="Pfam" id="PF12697"/>
    </source>
</evidence>
<feature type="domain" description="AB hydrolase-1" evidence="1">
    <location>
        <begin position="4"/>
        <end position="210"/>
    </location>
</feature>
<organism evidence="2 3">
    <name type="scientific">Planomonospora parontospora</name>
    <dbReference type="NCBI Taxonomy" id="58119"/>
    <lineage>
        <taxon>Bacteria</taxon>
        <taxon>Bacillati</taxon>
        <taxon>Actinomycetota</taxon>
        <taxon>Actinomycetes</taxon>
        <taxon>Streptosporangiales</taxon>
        <taxon>Streptosporangiaceae</taxon>
        <taxon>Planomonospora</taxon>
    </lineage>
</organism>
<dbReference type="SUPFAM" id="SSF53474">
    <property type="entry name" value="alpha/beta-Hydrolases"/>
    <property type="match status" value="1"/>
</dbReference>
<dbReference type="Gene3D" id="3.40.50.1820">
    <property type="entry name" value="alpha/beta hydrolase"/>
    <property type="match status" value="1"/>
</dbReference>